<keyword evidence="8" id="KW-0969">Cilium</keyword>
<evidence type="ECO:0000259" key="7">
    <source>
        <dbReference type="Pfam" id="PF04316"/>
    </source>
</evidence>
<dbReference type="InterPro" id="IPR035890">
    <property type="entry name" value="Anti-sigma-28_factor_FlgM_sf"/>
</dbReference>
<dbReference type="EMBL" id="JARTFS010000013">
    <property type="protein sequence ID" value="MED4402753.1"/>
    <property type="molecule type" value="Genomic_DNA"/>
</dbReference>
<dbReference type="Gene3D" id="6.10.140.30">
    <property type="entry name" value="Anti-sigma-28 factor FlgM"/>
    <property type="match status" value="1"/>
</dbReference>
<dbReference type="SUPFAM" id="SSF101498">
    <property type="entry name" value="Anti-sigma factor FlgM"/>
    <property type="match status" value="1"/>
</dbReference>
<dbReference type="NCBIfam" id="TIGR03824">
    <property type="entry name" value="FlgM_jcvi"/>
    <property type="match status" value="1"/>
</dbReference>
<keyword evidence="4" id="KW-1005">Bacterial flagellum biogenesis</keyword>
<gene>
    <name evidence="8" type="primary">flgM</name>
    <name evidence="8" type="ORF">P9271_15720</name>
</gene>
<dbReference type="InterPro" id="IPR007412">
    <property type="entry name" value="FlgM"/>
</dbReference>
<evidence type="ECO:0000256" key="4">
    <source>
        <dbReference type="ARBA" id="ARBA00022795"/>
    </source>
</evidence>
<keyword evidence="9" id="KW-1185">Reference proteome</keyword>
<keyword evidence="8" id="KW-0966">Cell projection</keyword>
<proteinExistence type="inferred from homology"/>
<evidence type="ECO:0000256" key="3">
    <source>
        <dbReference type="ARBA" id="ARBA00022491"/>
    </source>
</evidence>
<name>A0ABU6P1D5_9BACI</name>
<evidence type="ECO:0000313" key="9">
    <source>
        <dbReference type="Proteomes" id="UP001342826"/>
    </source>
</evidence>
<evidence type="ECO:0000256" key="1">
    <source>
        <dbReference type="ARBA" id="ARBA00005322"/>
    </source>
</evidence>
<evidence type="ECO:0000256" key="6">
    <source>
        <dbReference type="ARBA" id="ARBA00023163"/>
    </source>
</evidence>
<dbReference type="InterPro" id="IPR031316">
    <property type="entry name" value="FlgM_C"/>
</dbReference>
<dbReference type="GeneID" id="301139741"/>
<keyword evidence="3" id="KW-0678">Repressor</keyword>
<organism evidence="8 9">
    <name type="scientific">Metabacillus fastidiosus</name>
    <dbReference type="NCBI Taxonomy" id="1458"/>
    <lineage>
        <taxon>Bacteria</taxon>
        <taxon>Bacillati</taxon>
        <taxon>Bacillota</taxon>
        <taxon>Bacilli</taxon>
        <taxon>Bacillales</taxon>
        <taxon>Bacillaceae</taxon>
        <taxon>Metabacillus</taxon>
    </lineage>
</organism>
<dbReference type="RefSeq" id="WP_066225612.1">
    <property type="nucleotide sequence ID" value="NZ_JARTFQ010000004.1"/>
</dbReference>
<keyword evidence="5" id="KW-0805">Transcription regulation</keyword>
<evidence type="ECO:0000256" key="5">
    <source>
        <dbReference type="ARBA" id="ARBA00023015"/>
    </source>
</evidence>
<reference evidence="8 9" key="1">
    <citation type="submission" date="2023-03" db="EMBL/GenBank/DDBJ databases">
        <title>Bacillus Genome Sequencing.</title>
        <authorList>
            <person name="Dunlap C."/>
        </authorList>
    </citation>
    <scope>NUCLEOTIDE SEQUENCE [LARGE SCALE GENOMIC DNA]</scope>
    <source>
        <strain evidence="8 9">NRS-1717</strain>
    </source>
</reference>
<comment type="caution">
    <text evidence="8">The sequence shown here is derived from an EMBL/GenBank/DDBJ whole genome shotgun (WGS) entry which is preliminary data.</text>
</comment>
<keyword evidence="8" id="KW-0282">Flagellum</keyword>
<evidence type="ECO:0000256" key="2">
    <source>
        <dbReference type="ARBA" id="ARBA00017823"/>
    </source>
</evidence>
<dbReference type="Pfam" id="PF04316">
    <property type="entry name" value="FlgM"/>
    <property type="match status" value="1"/>
</dbReference>
<keyword evidence="6" id="KW-0804">Transcription</keyword>
<dbReference type="Proteomes" id="UP001342826">
    <property type="component" value="Unassembled WGS sequence"/>
</dbReference>
<comment type="similarity">
    <text evidence="1">Belongs to the FlgM family.</text>
</comment>
<sequence>MKINNIGSTNGVNPYKRQLDKNESIAKASAKKDKVEISTVAKDLQQTSELTKARHEKISAIKEQIENGTYKIDASAIAEGLLKFYKK</sequence>
<evidence type="ECO:0000313" key="8">
    <source>
        <dbReference type="EMBL" id="MED4402753.1"/>
    </source>
</evidence>
<feature type="domain" description="Anti-sigma-28 factor FlgM C-terminal" evidence="7">
    <location>
        <begin position="33"/>
        <end position="83"/>
    </location>
</feature>
<accession>A0ABU6P1D5</accession>
<protein>
    <recommendedName>
        <fullName evidence="2">Negative regulator of flagellin synthesis</fullName>
    </recommendedName>
</protein>